<dbReference type="RefSeq" id="WP_025698484.1">
    <property type="nucleotide sequence ID" value="NZ_ASQQ01000601.1"/>
</dbReference>
<proteinExistence type="predicted"/>
<reference evidence="1 2" key="2">
    <citation type="journal article" date="2016" name="Genome Announc.">
        <title>Genome Sequence of a Gram-Positive Diazotroph, Paenibacillus durus Type Strain ATCC 35681.</title>
        <authorList>
            <person name="Halim M.A."/>
            <person name="Rahman A.Y."/>
            <person name="Sim K.S."/>
            <person name="Yam H.C."/>
            <person name="Rahim A.A."/>
            <person name="Ghazali A.H."/>
            <person name="Najimudin N."/>
        </authorList>
    </citation>
    <scope>NUCLEOTIDE SEQUENCE [LARGE SCALE GENOMIC DNA]</scope>
    <source>
        <strain evidence="1 2">ATCC 35681</strain>
    </source>
</reference>
<reference evidence="1 2" key="1">
    <citation type="submission" date="2015-03" db="EMBL/GenBank/DDBJ databases">
        <authorList>
            <person name="Abdul Halim M."/>
        </authorList>
    </citation>
    <scope>NUCLEOTIDE SEQUENCE [LARGE SCALE GENOMIC DNA]</scope>
    <source>
        <strain evidence="1 2">ATCC 35681</strain>
    </source>
</reference>
<dbReference type="HOGENOM" id="CLU_555310_0_0_9"/>
<name>A0A0F7FCM0_PAEDU</name>
<dbReference type="OrthoDB" id="3035613at2"/>
<dbReference type="PATRIC" id="fig|1333534.5.peg.3811"/>
<dbReference type="EMBL" id="CP011114">
    <property type="protein sequence ID" value="AKG36094.1"/>
    <property type="molecule type" value="Genomic_DNA"/>
</dbReference>
<organism evidence="1 2">
    <name type="scientific">Paenibacillus durus ATCC 35681</name>
    <dbReference type="NCBI Taxonomy" id="1333534"/>
    <lineage>
        <taxon>Bacteria</taxon>
        <taxon>Bacillati</taxon>
        <taxon>Bacillota</taxon>
        <taxon>Bacilli</taxon>
        <taxon>Bacillales</taxon>
        <taxon>Paenibacillaceae</taxon>
        <taxon>Paenibacillus</taxon>
    </lineage>
</organism>
<sequence>MDLTNLPDGFGQMTQQDLEALVKAMGTGTPGEAYGNGIYGDMSAIRPQSLETTLRIVTAKEEHLSLWRNIPKKGAASTVEEFNVLDSYGNDGDPFIVEGGRPVERNSNYIRQAGLVKFMGVTRGTTLPAQIVNTVGVGDAVAAETRNGTMWLLQQVNKNLYFGDSSKNPLAIDGVLAQVKKFVSGKPYATQHIIDMRGNPLSEEILEDAATIISDNYGGALLQLYLTNQVHKDFSKLFIGPTGRQRIVDIGSNVRMGQPVRGYAANAANIDFIADRFLKPDGAPKQVSQKDSPATPATAAAVAKADSASKLEAGTYFYFVSSKGTSGESSPVGTGAVAVAAGQTVEITIPRVLNGDPNLQAKSYKVYRGYYSDPQLAEFMTEFTDAGAGANQVLVDNGEDIPGTEYCFLIDNDGDDVLAFKKLADLMRVPLGLVDTTSKFMILLFGMLQVYNPRRIVIFKNVGKLGQNSNRELYAPSYGAESYGTIKPVHA</sequence>
<evidence type="ECO:0000313" key="1">
    <source>
        <dbReference type="EMBL" id="AKG36094.1"/>
    </source>
</evidence>
<dbReference type="AlphaFoldDB" id="A0A0F7FCM0"/>
<dbReference type="Proteomes" id="UP000034189">
    <property type="component" value="Chromosome"/>
</dbReference>
<accession>A0A0F7FCM0</accession>
<protein>
    <submittedName>
        <fullName evidence="1">Uncharacterized protein</fullName>
    </submittedName>
</protein>
<gene>
    <name evidence="1" type="ORF">VK70_17290</name>
</gene>
<evidence type="ECO:0000313" key="2">
    <source>
        <dbReference type="Proteomes" id="UP000034189"/>
    </source>
</evidence>